<dbReference type="Proteomes" id="UP000298663">
    <property type="component" value="Unassembled WGS sequence"/>
</dbReference>
<reference evidence="1 2" key="2">
    <citation type="journal article" date="2019" name="G3 (Bethesda)">
        <title>Hybrid Assembly of the Genome of the Entomopathogenic Nematode Steinernema carpocapsae Identifies the X-Chromosome.</title>
        <authorList>
            <person name="Serra L."/>
            <person name="Macchietto M."/>
            <person name="Macias-Munoz A."/>
            <person name="McGill C.J."/>
            <person name="Rodriguez I.M."/>
            <person name="Rodriguez B."/>
            <person name="Murad R."/>
            <person name="Mortazavi A."/>
        </authorList>
    </citation>
    <scope>NUCLEOTIDE SEQUENCE [LARGE SCALE GENOMIC DNA]</scope>
    <source>
        <strain evidence="1 2">ALL</strain>
    </source>
</reference>
<gene>
    <name evidence="1" type="ORF">L596_016691</name>
</gene>
<reference evidence="1 2" key="1">
    <citation type="journal article" date="2015" name="Genome Biol.">
        <title>Comparative genomics of Steinernema reveals deeply conserved gene regulatory networks.</title>
        <authorList>
            <person name="Dillman A.R."/>
            <person name="Macchietto M."/>
            <person name="Porter C.F."/>
            <person name="Rogers A."/>
            <person name="Williams B."/>
            <person name="Antoshechkin I."/>
            <person name="Lee M.M."/>
            <person name="Goodwin Z."/>
            <person name="Lu X."/>
            <person name="Lewis E.E."/>
            <person name="Goodrich-Blair H."/>
            <person name="Stock S.P."/>
            <person name="Adams B.J."/>
            <person name="Sternberg P.W."/>
            <person name="Mortazavi A."/>
        </authorList>
    </citation>
    <scope>NUCLEOTIDE SEQUENCE [LARGE SCALE GENOMIC DNA]</scope>
    <source>
        <strain evidence="1 2">ALL</strain>
    </source>
</reference>
<evidence type="ECO:0000313" key="1">
    <source>
        <dbReference type="EMBL" id="TKR83037.1"/>
    </source>
</evidence>
<sequence>MDSIPLKFVEDVFFLSTASFRRIDTWEELSGYYPKVSKADLAYPKLWLFLNIWLTNENVKFETEYLKVGNWNEERQTRRLPYDCNVVDNAFKHFSVFKICVKDSQVPRNVSEVSWDDPTLLHLIQLSKSFPQVDYRNHTSRGLEVCRNLKSQNLGNLGCFGVLGPGDTHSIELLRSELQGGFLNTIAIVQADLNRSQELQEVLTLFFNSSLPLLDLNFWGKNPSASAFLRQIFDIWTALPGKPGIEGKRLTFSINGRVRLNAREVAKERVWIAEETRLSGIKKVKIKDEASGRGLKWTNALDADNPQYIHADNRDVWLI</sequence>
<protein>
    <recommendedName>
        <fullName evidence="3">F-box associated domain-containing protein</fullName>
    </recommendedName>
</protein>
<keyword evidence="2" id="KW-1185">Reference proteome</keyword>
<dbReference type="AlphaFoldDB" id="A0A4U5NIN7"/>
<proteinExistence type="predicted"/>
<evidence type="ECO:0008006" key="3">
    <source>
        <dbReference type="Google" id="ProtNLM"/>
    </source>
</evidence>
<accession>A0A4U5NIN7</accession>
<name>A0A4U5NIN7_STECR</name>
<dbReference type="EMBL" id="AZBU02000004">
    <property type="protein sequence ID" value="TKR83037.1"/>
    <property type="molecule type" value="Genomic_DNA"/>
</dbReference>
<organism evidence="1 2">
    <name type="scientific">Steinernema carpocapsae</name>
    <name type="common">Entomopathogenic nematode</name>
    <dbReference type="NCBI Taxonomy" id="34508"/>
    <lineage>
        <taxon>Eukaryota</taxon>
        <taxon>Metazoa</taxon>
        <taxon>Ecdysozoa</taxon>
        <taxon>Nematoda</taxon>
        <taxon>Chromadorea</taxon>
        <taxon>Rhabditida</taxon>
        <taxon>Tylenchina</taxon>
        <taxon>Panagrolaimomorpha</taxon>
        <taxon>Strongyloidoidea</taxon>
        <taxon>Steinernematidae</taxon>
        <taxon>Steinernema</taxon>
    </lineage>
</organism>
<comment type="caution">
    <text evidence="1">The sequence shown here is derived from an EMBL/GenBank/DDBJ whole genome shotgun (WGS) entry which is preliminary data.</text>
</comment>
<evidence type="ECO:0000313" key="2">
    <source>
        <dbReference type="Proteomes" id="UP000298663"/>
    </source>
</evidence>